<dbReference type="PANTHER" id="PTHR16515">
    <property type="entry name" value="PR DOMAIN ZINC FINGER PROTEIN"/>
    <property type="match status" value="1"/>
</dbReference>
<dbReference type="PROSITE" id="PS50157">
    <property type="entry name" value="ZINC_FINGER_C2H2_2"/>
    <property type="match status" value="4"/>
</dbReference>
<keyword evidence="6" id="KW-0539">Nucleus</keyword>
<feature type="domain" description="C2H2-type" evidence="8">
    <location>
        <begin position="45"/>
        <end position="72"/>
    </location>
</feature>
<dbReference type="GO" id="GO:0010468">
    <property type="term" value="P:regulation of gene expression"/>
    <property type="evidence" value="ECO:0007669"/>
    <property type="project" value="TreeGrafter"/>
</dbReference>
<evidence type="ECO:0000259" key="8">
    <source>
        <dbReference type="PROSITE" id="PS50157"/>
    </source>
</evidence>
<sequence length="211" mass="24617">MSIKLENVEQSVPLIDLVDIANENDLGTLKDEKPDLNELESKQTHMCDMCRKQFSSKSCLNLHYACHLQEQPRVCDVCGESFSQAGDFADHYAQHCIEQEFECFTCEEIFFDRAEFDFHQRLHKVSSGLYSCDECKSTFETEQELREHYRNHVKKTFECPMFRLTRHLDKHRLDCMDYEPEIELSVEEPFDETAYIETDVENSATATTAAT</sequence>
<dbReference type="OrthoDB" id="6077919at2759"/>
<comment type="caution">
    <text evidence="9">The sequence shown here is derived from an EMBL/GenBank/DDBJ whole genome shotgun (WGS) entry which is preliminary data.</text>
</comment>
<keyword evidence="5" id="KW-0862">Zinc</keyword>
<feature type="domain" description="C2H2-type" evidence="8">
    <location>
        <begin position="101"/>
        <end position="123"/>
    </location>
</feature>
<dbReference type="PANTHER" id="PTHR16515:SF57">
    <property type="entry name" value="ZINC FINGER PROTEIN 154-LIKE"/>
    <property type="match status" value="1"/>
</dbReference>
<comment type="subcellular location">
    <subcellularLocation>
        <location evidence="1">Nucleus</location>
    </subcellularLocation>
</comment>
<evidence type="ECO:0000313" key="10">
    <source>
        <dbReference type="Proteomes" id="UP000887116"/>
    </source>
</evidence>
<reference evidence="9" key="1">
    <citation type="submission" date="2020-07" db="EMBL/GenBank/DDBJ databases">
        <title>Multicomponent nature underlies the extraordinary mechanical properties of spider dragline silk.</title>
        <authorList>
            <person name="Kono N."/>
            <person name="Nakamura H."/>
            <person name="Mori M."/>
            <person name="Yoshida Y."/>
            <person name="Ohtoshi R."/>
            <person name="Malay A.D."/>
            <person name="Moran D.A.P."/>
            <person name="Tomita M."/>
            <person name="Numata K."/>
            <person name="Arakawa K."/>
        </authorList>
    </citation>
    <scope>NUCLEOTIDE SEQUENCE</scope>
</reference>
<proteinExistence type="predicted"/>
<feature type="domain" description="C2H2-type" evidence="8">
    <location>
        <begin position="130"/>
        <end position="157"/>
    </location>
</feature>
<keyword evidence="10" id="KW-1185">Reference proteome</keyword>
<evidence type="ECO:0000313" key="9">
    <source>
        <dbReference type="EMBL" id="GFQ84079.1"/>
    </source>
</evidence>
<dbReference type="AlphaFoldDB" id="A0A8X6KT33"/>
<evidence type="ECO:0000256" key="5">
    <source>
        <dbReference type="ARBA" id="ARBA00022833"/>
    </source>
</evidence>
<dbReference type="GO" id="GO:0005634">
    <property type="term" value="C:nucleus"/>
    <property type="evidence" value="ECO:0007669"/>
    <property type="project" value="UniProtKB-SubCell"/>
</dbReference>
<accession>A0A8X6KT33</accession>
<dbReference type="PROSITE" id="PS00028">
    <property type="entry name" value="ZINC_FINGER_C2H2_1"/>
    <property type="match status" value="4"/>
</dbReference>
<dbReference type="Gene3D" id="3.30.160.60">
    <property type="entry name" value="Classic Zinc Finger"/>
    <property type="match status" value="2"/>
</dbReference>
<feature type="domain" description="C2H2-type" evidence="8">
    <location>
        <begin position="73"/>
        <end position="100"/>
    </location>
</feature>
<keyword evidence="4 7" id="KW-0863">Zinc-finger</keyword>
<dbReference type="Proteomes" id="UP000887116">
    <property type="component" value="Unassembled WGS sequence"/>
</dbReference>
<dbReference type="EMBL" id="BMAO01012808">
    <property type="protein sequence ID" value="GFQ84079.1"/>
    <property type="molecule type" value="Genomic_DNA"/>
</dbReference>
<organism evidence="9 10">
    <name type="scientific">Trichonephila clavata</name>
    <name type="common">Joro spider</name>
    <name type="synonym">Nephila clavata</name>
    <dbReference type="NCBI Taxonomy" id="2740835"/>
    <lineage>
        <taxon>Eukaryota</taxon>
        <taxon>Metazoa</taxon>
        <taxon>Ecdysozoa</taxon>
        <taxon>Arthropoda</taxon>
        <taxon>Chelicerata</taxon>
        <taxon>Arachnida</taxon>
        <taxon>Araneae</taxon>
        <taxon>Araneomorphae</taxon>
        <taxon>Entelegynae</taxon>
        <taxon>Araneoidea</taxon>
        <taxon>Nephilidae</taxon>
        <taxon>Trichonephila</taxon>
    </lineage>
</organism>
<dbReference type="InterPro" id="IPR013087">
    <property type="entry name" value="Znf_C2H2_type"/>
</dbReference>
<keyword evidence="2" id="KW-0479">Metal-binding</keyword>
<evidence type="ECO:0000256" key="6">
    <source>
        <dbReference type="ARBA" id="ARBA00023242"/>
    </source>
</evidence>
<gene>
    <name evidence="9" type="primary">NCL1_55552</name>
    <name evidence="9" type="ORF">TNCT_447081</name>
</gene>
<dbReference type="GO" id="GO:0008270">
    <property type="term" value="F:zinc ion binding"/>
    <property type="evidence" value="ECO:0007669"/>
    <property type="project" value="UniProtKB-KW"/>
</dbReference>
<dbReference type="SMART" id="SM00355">
    <property type="entry name" value="ZnF_C2H2"/>
    <property type="match status" value="4"/>
</dbReference>
<keyword evidence="3" id="KW-0677">Repeat</keyword>
<dbReference type="Pfam" id="PF13912">
    <property type="entry name" value="zf-C2H2_6"/>
    <property type="match status" value="1"/>
</dbReference>
<evidence type="ECO:0000256" key="2">
    <source>
        <dbReference type="ARBA" id="ARBA00022723"/>
    </source>
</evidence>
<name>A0A8X6KT33_TRICU</name>
<dbReference type="InterPro" id="IPR050331">
    <property type="entry name" value="Zinc_finger"/>
</dbReference>
<evidence type="ECO:0000256" key="3">
    <source>
        <dbReference type="ARBA" id="ARBA00022737"/>
    </source>
</evidence>
<dbReference type="SUPFAM" id="SSF57667">
    <property type="entry name" value="beta-beta-alpha zinc fingers"/>
    <property type="match status" value="2"/>
</dbReference>
<evidence type="ECO:0000256" key="1">
    <source>
        <dbReference type="ARBA" id="ARBA00004123"/>
    </source>
</evidence>
<protein>
    <submittedName>
        <fullName evidence="9">Zinc finger protein</fullName>
    </submittedName>
</protein>
<dbReference type="Pfam" id="PF00096">
    <property type="entry name" value="zf-C2H2"/>
    <property type="match status" value="1"/>
</dbReference>
<evidence type="ECO:0000256" key="4">
    <source>
        <dbReference type="ARBA" id="ARBA00022771"/>
    </source>
</evidence>
<evidence type="ECO:0000256" key="7">
    <source>
        <dbReference type="PROSITE-ProRule" id="PRU00042"/>
    </source>
</evidence>
<dbReference type="InterPro" id="IPR036236">
    <property type="entry name" value="Znf_C2H2_sf"/>
</dbReference>